<dbReference type="Gramene" id="OPUNC08G08690.1">
    <property type="protein sequence ID" value="OPUNC08G08690.1"/>
    <property type="gene ID" value="OPUNC08G08690"/>
</dbReference>
<reference evidence="2" key="1">
    <citation type="submission" date="2015-04" db="UniProtKB">
        <authorList>
            <consortium name="EnsemblPlants"/>
        </authorList>
    </citation>
    <scope>IDENTIFICATION</scope>
</reference>
<dbReference type="Proteomes" id="UP000026962">
    <property type="component" value="Chromosome 8"/>
</dbReference>
<dbReference type="EnsemblPlants" id="OPUNC08G08690.1">
    <property type="protein sequence ID" value="OPUNC08G08690.1"/>
    <property type="gene ID" value="OPUNC08G08690"/>
</dbReference>
<dbReference type="HOGENOM" id="CLU_2965004_0_0_1"/>
<organism evidence="2">
    <name type="scientific">Oryza punctata</name>
    <name type="common">Red rice</name>
    <dbReference type="NCBI Taxonomy" id="4537"/>
    <lineage>
        <taxon>Eukaryota</taxon>
        <taxon>Viridiplantae</taxon>
        <taxon>Streptophyta</taxon>
        <taxon>Embryophyta</taxon>
        <taxon>Tracheophyta</taxon>
        <taxon>Spermatophyta</taxon>
        <taxon>Magnoliopsida</taxon>
        <taxon>Liliopsida</taxon>
        <taxon>Poales</taxon>
        <taxon>Poaceae</taxon>
        <taxon>BOP clade</taxon>
        <taxon>Oryzoideae</taxon>
        <taxon>Oryzeae</taxon>
        <taxon>Oryzinae</taxon>
        <taxon>Oryza</taxon>
    </lineage>
</organism>
<evidence type="ECO:0000256" key="1">
    <source>
        <dbReference type="SAM" id="MobiDB-lite"/>
    </source>
</evidence>
<accession>A0A0E0LTD9</accession>
<evidence type="ECO:0000313" key="3">
    <source>
        <dbReference type="Proteomes" id="UP000026962"/>
    </source>
</evidence>
<name>A0A0E0LTD9_ORYPU</name>
<reference evidence="2" key="2">
    <citation type="submission" date="2018-05" db="EMBL/GenBank/DDBJ databases">
        <title>OpunRS2 (Oryza punctata Reference Sequence Version 2).</title>
        <authorList>
            <person name="Zhang J."/>
            <person name="Kudrna D."/>
            <person name="Lee S."/>
            <person name="Talag J."/>
            <person name="Welchert J."/>
            <person name="Wing R.A."/>
        </authorList>
    </citation>
    <scope>NUCLEOTIDE SEQUENCE [LARGE SCALE GENOMIC DNA]</scope>
</reference>
<evidence type="ECO:0000313" key="2">
    <source>
        <dbReference type="EnsemblPlants" id="OPUNC08G08690.1"/>
    </source>
</evidence>
<dbReference type="AlphaFoldDB" id="A0A0E0LTD9"/>
<feature type="compositionally biased region" description="Basic and acidic residues" evidence="1">
    <location>
        <begin position="42"/>
        <end position="59"/>
    </location>
</feature>
<feature type="region of interest" description="Disordered" evidence="1">
    <location>
        <begin position="26"/>
        <end position="59"/>
    </location>
</feature>
<proteinExistence type="predicted"/>
<feature type="compositionally biased region" description="Polar residues" evidence="1">
    <location>
        <begin position="30"/>
        <end position="41"/>
    </location>
</feature>
<protein>
    <submittedName>
        <fullName evidence="2">Uncharacterized protein</fullName>
    </submittedName>
</protein>
<keyword evidence="3" id="KW-1185">Reference proteome</keyword>
<sequence length="59" mass="6308">MHGAGKAVDRAAEFERKRRANAVKMGMASWRNSVSGSSSACKETRGAERESGDRVRGPG</sequence>